<dbReference type="GO" id="GO:0031436">
    <property type="term" value="C:BRCA1-BARD1 complex"/>
    <property type="evidence" value="ECO:0007669"/>
    <property type="project" value="TreeGrafter"/>
</dbReference>
<dbReference type="OrthoDB" id="7770266at2759"/>
<keyword evidence="2 3" id="KW-0040">ANK repeat</keyword>
<dbReference type="InterPro" id="IPR036770">
    <property type="entry name" value="Ankyrin_rpt-contain_sf"/>
</dbReference>
<dbReference type="Gene3D" id="1.25.40.20">
    <property type="entry name" value="Ankyrin repeat-containing domain"/>
    <property type="match status" value="1"/>
</dbReference>
<feature type="repeat" description="ANK" evidence="3">
    <location>
        <begin position="147"/>
        <end position="179"/>
    </location>
</feature>
<dbReference type="PANTHER" id="PTHR24171">
    <property type="entry name" value="ANKYRIN REPEAT DOMAIN-CONTAINING PROTEIN 39-RELATED"/>
    <property type="match status" value="1"/>
</dbReference>
<feature type="repeat" description="ANK" evidence="3">
    <location>
        <begin position="180"/>
        <end position="212"/>
    </location>
</feature>
<dbReference type="GO" id="GO:0085020">
    <property type="term" value="P:protein K6-linked ubiquitination"/>
    <property type="evidence" value="ECO:0007669"/>
    <property type="project" value="TreeGrafter"/>
</dbReference>
<feature type="repeat" description="ANK" evidence="3">
    <location>
        <begin position="213"/>
        <end position="245"/>
    </location>
</feature>
<dbReference type="AlphaFoldDB" id="A0A9J6CSN0"/>
<evidence type="ECO:0000256" key="2">
    <source>
        <dbReference type="ARBA" id="ARBA00023043"/>
    </source>
</evidence>
<dbReference type="GO" id="GO:0004842">
    <property type="term" value="F:ubiquitin-protein transferase activity"/>
    <property type="evidence" value="ECO:0007669"/>
    <property type="project" value="TreeGrafter"/>
</dbReference>
<dbReference type="Pfam" id="PF00023">
    <property type="entry name" value="Ank"/>
    <property type="match status" value="1"/>
</dbReference>
<keyword evidence="5" id="KW-1185">Reference proteome</keyword>
<dbReference type="PANTHER" id="PTHR24171:SF11">
    <property type="entry name" value="26S PROTEASOME NON-ATPASE REGULATORY SUBUNIT 10"/>
    <property type="match status" value="1"/>
</dbReference>
<protein>
    <recommendedName>
        <fullName evidence="6">26S proteasome non-ATPase regulatory subunit 10</fullName>
    </recommendedName>
</protein>
<dbReference type="EMBL" id="JADBJN010000001">
    <property type="protein sequence ID" value="KAG5684571.1"/>
    <property type="molecule type" value="Genomic_DNA"/>
</dbReference>
<keyword evidence="1" id="KW-0677">Repeat</keyword>
<dbReference type="GO" id="GO:0070531">
    <property type="term" value="C:BRCA1-A complex"/>
    <property type="evidence" value="ECO:0007669"/>
    <property type="project" value="TreeGrafter"/>
</dbReference>
<organism evidence="4 5">
    <name type="scientific">Polypedilum vanderplanki</name>
    <name type="common">Sleeping chironomid midge</name>
    <dbReference type="NCBI Taxonomy" id="319348"/>
    <lineage>
        <taxon>Eukaryota</taxon>
        <taxon>Metazoa</taxon>
        <taxon>Ecdysozoa</taxon>
        <taxon>Arthropoda</taxon>
        <taxon>Hexapoda</taxon>
        <taxon>Insecta</taxon>
        <taxon>Pterygota</taxon>
        <taxon>Neoptera</taxon>
        <taxon>Endopterygota</taxon>
        <taxon>Diptera</taxon>
        <taxon>Nematocera</taxon>
        <taxon>Chironomoidea</taxon>
        <taxon>Chironomidae</taxon>
        <taxon>Chironominae</taxon>
        <taxon>Polypedilum</taxon>
        <taxon>Polypedilum</taxon>
    </lineage>
</organism>
<dbReference type="InterPro" id="IPR002110">
    <property type="entry name" value="Ankyrin_rpt"/>
</dbReference>
<dbReference type="Proteomes" id="UP001107558">
    <property type="component" value="Chromosome 1"/>
</dbReference>
<reference evidence="4" key="1">
    <citation type="submission" date="2021-03" db="EMBL/GenBank/DDBJ databases">
        <title>Chromosome level genome of the anhydrobiotic midge Polypedilum vanderplanki.</title>
        <authorList>
            <person name="Yoshida Y."/>
            <person name="Kikawada T."/>
            <person name="Gusev O."/>
        </authorList>
    </citation>
    <scope>NUCLEOTIDE SEQUENCE</scope>
    <source>
        <strain evidence="4">NIAS01</strain>
        <tissue evidence="4">Whole body or cell culture</tissue>
    </source>
</reference>
<evidence type="ECO:0000313" key="5">
    <source>
        <dbReference type="Proteomes" id="UP001107558"/>
    </source>
</evidence>
<dbReference type="SMART" id="SM00248">
    <property type="entry name" value="ANK"/>
    <property type="match status" value="5"/>
</dbReference>
<dbReference type="PROSITE" id="PS50088">
    <property type="entry name" value="ANK_REPEAT"/>
    <property type="match status" value="4"/>
</dbReference>
<evidence type="ECO:0000256" key="1">
    <source>
        <dbReference type="ARBA" id="ARBA00022737"/>
    </source>
</evidence>
<dbReference type="PROSITE" id="PS50297">
    <property type="entry name" value="ANK_REP_REGION"/>
    <property type="match status" value="4"/>
</dbReference>
<feature type="repeat" description="ANK" evidence="3">
    <location>
        <begin position="114"/>
        <end position="146"/>
    </location>
</feature>
<sequence length="275" mass="30990">MKTIMCMKTVKKFCVHFQICEQSELISGVKYLKGIYKYSIKQSAKIVSNMDFYNLSQQDFHVLEEKFNEDPEILKNKDSNDRLLLHWACLAGREQLVDHILKNSMPEIDSKDDTEATPLILSVLGGHYGLVQSLVSKGADVNAKKQGGHSALQYAVSKGFKNIVEFLLKNKANVNITDDRNDTPLHRAATLGRLAIAKILIENGANVNCQNRELNTPLHLALEDEQVEIGYLLLDNGADYKLLNRAKQTAIDLCKPNIKRQVKEKYGKGDDNDEE</sequence>
<accession>A0A9J6CSN0</accession>
<dbReference type="Pfam" id="PF12796">
    <property type="entry name" value="Ank_2"/>
    <property type="match status" value="1"/>
</dbReference>
<dbReference type="SUPFAM" id="SSF48403">
    <property type="entry name" value="Ankyrin repeat"/>
    <property type="match status" value="1"/>
</dbReference>
<name>A0A9J6CSN0_POLVA</name>
<evidence type="ECO:0008006" key="6">
    <source>
        <dbReference type="Google" id="ProtNLM"/>
    </source>
</evidence>
<gene>
    <name evidence="4" type="ORF">PVAND_013796</name>
</gene>
<evidence type="ECO:0000256" key="3">
    <source>
        <dbReference type="PROSITE-ProRule" id="PRU00023"/>
    </source>
</evidence>
<proteinExistence type="predicted"/>
<comment type="caution">
    <text evidence="4">The sequence shown here is derived from an EMBL/GenBank/DDBJ whole genome shotgun (WGS) entry which is preliminary data.</text>
</comment>
<evidence type="ECO:0000313" key="4">
    <source>
        <dbReference type="EMBL" id="KAG5684571.1"/>
    </source>
</evidence>